<comment type="caution">
    <text evidence="1">The sequence shown here is derived from an EMBL/GenBank/DDBJ whole genome shotgun (WGS) entry which is preliminary data.</text>
</comment>
<evidence type="ECO:0000313" key="2">
    <source>
        <dbReference type="Proteomes" id="UP001159363"/>
    </source>
</evidence>
<reference evidence="1 2" key="1">
    <citation type="submission" date="2023-02" db="EMBL/GenBank/DDBJ databases">
        <title>LHISI_Scaffold_Assembly.</title>
        <authorList>
            <person name="Stuart O.P."/>
            <person name="Cleave R."/>
            <person name="Magrath M.J.L."/>
            <person name="Mikheyev A.S."/>
        </authorList>
    </citation>
    <scope>NUCLEOTIDE SEQUENCE [LARGE SCALE GENOMIC DNA]</scope>
    <source>
        <strain evidence="1">Daus_M_001</strain>
        <tissue evidence="1">Leg muscle</tissue>
    </source>
</reference>
<keyword evidence="2" id="KW-1185">Reference proteome</keyword>
<dbReference type="EMBL" id="JARBHB010000008">
    <property type="protein sequence ID" value="KAJ8876627.1"/>
    <property type="molecule type" value="Genomic_DNA"/>
</dbReference>
<name>A0ABQ9GX81_9NEOP</name>
<proteinExistence type="predicted"/>
<gene>
    <name evidence="1" type="ORF">PR048_021072</name>
</gene>
<dbReference type="Proteomes" id="UP001159363">
    <property type="component" value="Chromosome 7"/>
</dbReference>
<sequence length="251" mass="27617">MRRSVQKVALQLRSIKWRRRRPRQPCQCITAHEEGKSRHVRFTRLQSQPSTPTSRLKAEGDPRVRYVSRGRTAAKNKSVIQLSATGHNPASRARGRGKLARDVQGMNERHLIPLCLNCENYFLFSGRPAVEAAEGKEEGVKGARRPYFALANPVIYGSARRVADPIINEEKARLVRTPPAKASRVQSPAGFSQVGIVPDDAAGQRVFSGISDFPALANPVLHHTHLASPSSALKTSMSRATQIPSLTLCVC</sequence>
<accession>A0ABQ9GX81</accession>
<evidence type="ECO:0000313" key="1">
    <source>
        <dbReference type="EMBL" id="KAJ8876627.1"/>
    </source>
</evidence>
<protein>
    <submittedName>
        <fullName evidence="1">Uncharacterized protein</fullName>
    </submittedName>
</protein>
<organism evidence="1 2">
    <name type="scientific">Dryococelus australis</name>
    <dbReference type="NCBI Taxonomy" id="614101"/>
    <lineage>
        <taxon>Eukaryota</taxon>
        <taxon>Metazoa</taxon>
        <taxon>Ecdysozoa</taxon>
        <taxon>Arthropoda</taxon>
        <taxon>Hexapoda</taxon>
        <taxon>Insecta</taxon>
        <taxon>Pterygota</taxon>
        <taxon>Neoptera</taxon>
        <taxon>Polyneoptera</taxon>
        <taxon>Phasmatodea</taxon>
        <taxon>Verophasmatodea</taxon>
        <taxon>Anareolatae</taxon>
        <taxon>Phasmatidae</taxon>
        <taxon>Eurycanthinae</taxon>
        <taxon>Dryococelus</taxon>
    </lineage>
</organism>